<dbReference type="GO" id="GO:0004016">
    <property type="term" value="F:adenylate cyclase activity"/>
    <property type="evidence" value="ECO:0007669"/>
    <property type="project" value="UniProtKB-ARBA"/>
</dbReference>
<feature type="domain" description="Guanylate cyclase" evidence="1">
    <location>
        <begin position="359"/>
        <end position="409"/>
    </location>
</feature>
<dbReference type="Gene3D" id="3.30.70.1230">
    <property type="entry name" value="Nucleotide cyclase"/>
    <property type="match status" value="1"/>
</dbReference>
<dbReference type="SUPFAM" id="SSF55073">
    <property type="entry name" value="Nucleotide cyclase"/>
    <property type="match status" value="1"/>
</dbReference>
<reference evidence="2 3" key="1">
    <citation type="submission" date="2019-09" db="EMBL/GenBank/DDBJ databases">
        <title>Screening of Novel Bioactive Compounds from Soil-Associated.</title>
        <authorList>
            <person name="Gong X."/>
        </authorList>
    </citation>
    <scope>NUCLEOTIDE SEQUENCE [LARGE SCALE GENOMIC DNA]</scope>
    <source>
        <strain evidence="2 3">Gxj-6</strain>
    </source>
</reference>
<proteinExistence type="predicted"/>
<dbReference type="InterPro" id="IPR029787">
    <property type="entry name" value="Nucleotide_cyclase"/>
</dbReference>
<dbReference type="EMBL" id="VYTZ01000006">
    <property type="protein sequence ID" value="KAA9377640.1"/>
    <property type="molecule type" value="Genomic_DNA"/>
</dbReference>
<dbReference type="RefSeq" id="WP_150934831.1">
    <property type="nucleotide sequence ID" value="NZ_VYTZ01000006.1"/>
</dbReference>
<dbReference type="GO" id="GO:0009190">
    <property type="term" value="P:cyclic nucleotide biosynthetic process"/>
    <property type="evidence" value="ECO:0007669"/>
    <property type="project" value="InterPro"/>
</dbReference>
<evidence type="ECO:0000313" key="3">
    <source>
        <dbReference type="Proteomes" id="UP000327011"/>
    </source>
</evidence>
<dbReference type="GO" id="GO:0035556">
    <property type="term" value="P:intracellular signal transduction"/>
    <property type="evidence" value="ECO:0007669"/>
    <property type="project" value="InterPro"/>
</dbReference>
<accession>A0A5J5K3D6</accession>
<dbReference type="InterPro" id="IPR001054">
    <property type="entry name" value="A/G_cyclase"/>
</dbReference>
<gene>
    <name evidence="2" type="ORF">F5972_18680</name>
</gene>
<protein>
    <submittedName>
        <fullName evidence="2">Family 3 adenylate cyclase</fullName>
    </submittedName>
</protein>
<evidence type="ECO:0000313" key="2">
    <source>
        <dbReference type="EMBL" id="KAA9377640.1"/>
    </source>
</evidence>
<name>A0A5J5K3D6_9ACTN</name>
<comment type="caution">
    <text evidence="2">The sequence shown here is derived from an EMBL/GenBank/DDBJ whole genome shotgun (WGS) entry which is preliminary data.</text>
</comment>
<dbReference type="PROSITE" id="PS50125">
    <property type="entry name" value="GUANYLATE_CYCLASE_2"/>
    <property type="match status" value="1"/>
</dbReference>
<evidence type="ECO:0000259" key="1">
    <source>
        <dbReference type="PROSITE" id="PS50125"/>
    </source>
</evidence>
<dbReference type="Proteomes" id="UP000327011">
    <property type="component" value="Unassembled WGS sequence"/>
</dbReference>
<organism evidence="2 3">
    <name type="scientific">Microbispora cellulosiformans</name>
    <dbReference type="NCBI Taxonomy" id="2614688"/>
    <lineage>
        <taxon>Bacteria</taxon>
        <taxon>Bacillati</taxon>
        <taxon>Actinomycetota</taxon>
        <taxon>Actinomycetes</taxon>
        <taxon>Streptosporangiales</taxon>
        <taxon>Streptosporangiaceae</taxon>
        <taxon>Microbispora</taxon>
    </lineage>
</organism>
<dbReference type="AlphaFoldDB" id="A0A5J5K3D6"/>
<sequence>MSPDTPKPGYEPGAFDLARDAAPGLPVTLVERWRAGGRTVADARRLLGEHVTTGYAVVSDSAGLTKMSRTLGLLEVLALIDGPKRLLHAYGTAAGGRAVGVWAADNAQMFHPASTGADVLLSALLRTQDEIARRCRVRIGVGVHHGNFYDLDGGLHGAEAEAVEILAENHTEGGEIAVTEAVAERLPAGHSFVLRRKDVPGVPGGPLRAVYRVLDGPRAAAEAVPDDGERYPIPYSAAFYEDLLGLERDPENAGLAATLAERHLRERTVVLAERGEAEAGDRGVVAESVTQSVTQSVDGSAAGTGDGDGGSEAAILRELDLSVAMRETGLRLLPPVGTVEIKVAGRLGIYLFDEPTAAARFARDLRAALAEAGMTCRIGVDTGPVLAGPTPGGGWDVAGAPVNLASKMAQDLAAPGLVCLSEAVGAHAGPDGFTLVRHTVSGVDMAFYQG</sequence>
<keyword evidence="3" id="KW-1185">Reference proteome</keyword>